<reference evidence="1 2" key="1">
    <citation type="journal article" date="2013" name="PLoS Genet.">
        <title>Genomic mechanisms accounting for the adaptation to parasitism in nematode-trapping fungi.</title>
        <authorList>
            <person name="Meerupati T."/>
            <person name="Andersson K.M."/>
            <person name="Friman E."/>
            <person name="Kumar D."/>
            <person name="Tunlid A."/>
            <person name="Ahren D."/>
        </authorList>
    </citation>
    <scope>NUCLEOTIDE SEQUENCE [LARGE SCALE GENOMIC DNA]</scope>
    <source>
        <strain evidence="1 2">CBS 200.50</strain>
    </source>
</reference>
<organism evidence="1 2">
    <name type="scientific">Dactylellina haptotyla (strain CBS 200.50)</name>
    <name type="common">Nematode-trapping fungus</name>
    <name type="synonym">Monacrosporium haptotylum</name>
    <dbReference type="NCBI Taxonomy" id="1284197"/>
    <lineage>
        <taxon>Eukaryota</taxon>
        <taxon>Fungi</taxon>
        <taxon>Dikarya</taxon>
        <taxon>Ascomycota</taxon>
        <taxon>Pezizomycotina</taxon>
        <taxon>Orbiliomycetes</taxon>
        <taxon>Orbiliales</taxon>
        <taxon>Orbiliaceae</taxon>
        <taxon>Dactylellina</taxon>
    </lineage>
</organism>
<dbReference type="EMBL" id="AQGS01000023">
    <property type="protein sequence ID" value="EPS45106.1"/>
    <property type="molecule type" value="Genomic_DNA"/>
</dbReference>
<keyword evidence="2" id="KW-1185">Reference proteome</keyword>
<protein>
    <submittedName>
        <fullName evidence="1">Uncharacterized protein</fullName>
    </submittedName>
</protein>
<dbReference type="HOGENOM" id="CLU_009043_2_0_1"/>
<dbReference type="Proteomes" id="UP000015100">
    <property type="component" value="Unassembled WGS sequence"/>
</dbReference>
<dbReference type="PANTHER" id="PTHR47643:SF2">
    <property type="entry name" value="TPR DOMAIN PROTEIN (AFU_ORTHOLOGUE AFUA_5G12710)"/>
    <property type="match status" value="1"/>
</dbReference>
<evidence type="ECO:0000313" key="1">
    <source>
        <dbReference type="EMBL" id="EPS45106.1"/>
    </source>
</evidence>
<proteinExistence type="predicted"/>
<dbReference type="OrthoDB" id="438641at2759"/>
<dbReference type="InterPro" id="IPR019734">
    <property type="entry name" value="TPR_rpt"/>
</dbReference>
<dbReference type="AlphaFoldDB" id="S8AVV8"/>
<dbReference type="InterPro" id="IPR053209">
    <property type="entry name" value="Gramillin-biosynth_MTr"/>
</dbReference>
<dbReference type="Gene3D" id="1.25.40.10">
    <property type="entry name" value="Tetratricopeptide repeat domain"/>
    <property type="match status" value="1"/>
</dbReference>
<dbReference type="STRING" id="1284197.S8AVV8"/>
<dbReference type="InterPro" id="IPR011990">
    <property type="entry name" value="TPR-like_helical_dom_sf"/>
</dbReference>
<dbReference type="eggNOG" id="KOG0543">
    <property type="taxonomic scope" value="Eukaryota"/>
</dbReference>
<sequence length="695" mass="78445">MESTVKLTPSDSELLLIQRFLYQNSKENAGKKPKTRFSRRELIQTLEDRTIEDEGLSLTSVIHKTAEVEVEPYAPSVEKLEGLKKIFIEDLTMQTRHHGTIVFLRTITDMKRLVTDCAIVEDEKGEATQLQVFNLGGNTNLQELFPKGQIVAIKESMYRYSNTSIPSIRVDHFTDMVFLDGDDPMVPEKWVVPALDMTAEEFMDLGNKCLKEGKTKDAIRMYTAAVKVADTDAMRLSLLLKLSLAHLRRSEWEHALVKAELALKIEPDNEKALYRKSKALYELGQFRKCGNTVAKIVSLYPNNPEAKKDFAIVRERITEETFGVYNFGKMVAMAQKDTPQTVYDFADFTQPVYVKQSSISGFGVFTRKEVKAGDLLVCSKAFVNCRGCNNGAVLTINPEEMKVSLSPSGFASIAVLEKMRRLPSTVSSILQLHSGLEPEERRKIGESENLIIDSFLVKRIIHLNSFSSVSYYDEFPEMRGPAWDIELAHRQQMIKHSWGFACQCPLCKFETLAGASLHMGGLISEIDDLVMNVGEELPTRKDADKLADLCTELEKCYIYPAYTVPRPFLGEQLLRLFEWYHVLRVGNKASVKLHFAPIAFGAVYHFGAGNGPTFIRKGLADPDLVRAYVRLTCINGILGGEFKAKWLEAARTMYRIIVGEDSTFMDTFGDMVDRHDQLPLDLIKKFNEEGASKRG</sequence>
<accession>S8AVV8</accession>
<dbReference type="SMART" id="SM00028">
    <property type="entry name" value="TPR"/>
    <property type="match status" value="3"/>
</dbReference>
<evidence type="ECO:0000313" key="2">
    <source>
        <dbReference type="Proteomes" id="UP000015100"/>
    </source>
</evidence>
<gene>
    <name evidence="1" type="ORF">H072_902</name>
</gene>
<dbReference type="OMA" id="HACLANA"/>
<comment type="caution">
    <text evidence="1">The sequence shown here is derived from an EMBL/GenBank/DDBJ whole genome shotgun (WGS) entry which is preliminary data.</text>
</comment>
<dbReference type="PANTHER" id="PTHR47643">
    <property type="entry name" value="TPR DOMAIN PROTEIN (AFU_ORTHOLOGUE AFUA_5G12710)"/>
    <property type="match status" value="1"/>
</dbReference>
<name>S8AVV8_DACHA</name>
<dbReference type="SUPFAM" id="SSF48452">
    <property type="entry name" value="TPR-like"/>
    <property type="match status" value="1"/>
</dbReference>
<reference evidence="2" key="2">
    <citation type="submission" date="2013-04" db="EMBL/GenBank/DDBJ databases">
        <title>Genomic mechanisms accounting for the adaptation to parasitism in nematode-trapping fungi.</title>
        <authorList>
            <person name="Ahren D.G."/>
        </authorList>
    </citation>
    <scope>NUCLEOTIDE SEQUENCE [LARGE SCALE GENOMIC DNA]</scope>
    <source>
        <strain evidence="2">CBS 200.50</strain>
    </source>
</reference>